<name>A0ABU7EWW6_9TELE</name>
<keyword evidence="2" id="KW-1185">Reference proteome</keyword>
<evidence type="ECO:0000313" key="2">
    <source>
        <dbReference type="Proteomes" id="UP001352852"/>
    </source>
</evidence>
<evidence type="ECO:0000313" key="1">
    <source>
        <dbReference type="EMBL" id="MED6291692.1"/>
    </source>
</evidence>
<protein>
    <recommendedName>
        <fullName evidence="3">Secreted protein</fullName>
    </recommendedName>
</protein>
<gene>
    <name evidence="1" type="ORF">CHARACLAT_026207</name>
</gene>
<organism evidence="1 2">
    <name type="scientific">Characodon lateralis</name>
    <dbReference type="NCBI Taxonomy" id="208331"/>
    <lineage>
        <taxon>Eukaryota</taxon>
        <taxon>Metazoa</taxon>
        <taxon>Chordata</taxon>
        <taxon>Craniata</taxon>
        <taxon>Vertebrata</taxon>
        <taxon>Euteleostomi</taxon>
        <taxon>Actinopterygii</taxon>
        <taxon>Neopterygii</taxon>
        <taxon>Teleostei</taxon>
        <taxon>Neoteleostei</taxon>
        <taxon>Acanthomorphata</taxon>
        <taxon>Ovalentaria</taxon>
        <taxon>Atherinomorphae</taxon>
        <taxon>Cyprinodontiformes</taxon>
        <taxon>Goodeidae</taxon>
        <taxon>Characodon</taxon>
    </lineage>
</organism>
<accession>A0ABU7EWW6</accession>
<proteinExistence type="predicted"/>
<sequence length="110" mass="13005">MQEIISCKHYLKYYFYRCSWVVSLLYAFNTQNSQSVVTSSWTESLSKGRGRRDTWAQSRASLLHTVLNESNRYTVYVYPCILATHTSSQKHMENKLHLKKTEGHKVIRQR</sequence>
<comment type="caution">
    <text evidence="1">The sequence shown here is derived from an EMBL/GenBank/DDBJ whole genome shotgun (WGS) entry which is preliminary data.</text>
</comment>
<dbReference type="EMBL" id="JAHUTJ010068708">
    <property type="protein sequence ID" value="MED6291692.1"/>
    <property type="molecule type" value="Genomic_DNA"/>
</dbReference>
<evidence type="ECO:0008006" key="3">
    <source>
        <dbReference type="Google" id="ProtNLM"/>
    </source>
</evidence>
<dbReference type="Proteomes" id="UP001352852">
    <property type="component" value="Unassembled WGS sequence"/>
</dbReference>
<reference evidence="1 2" key="1">
    <citation type="submission" date="2021-06" db="EMBL/GenBank/DDBJ databases">
        <authorList>
            <person name="Palmer J.M."/>
        </authorList>
    </citation>
    <scope>NUCLEOTIDE SEQUENCE [LARGE SCALE GENOMIC DNA]</scope>
    <source>
        <strain evidence="1 2">CL_MEX2019</strain>
        <tissue evidence="1">Muscle</tissue>
    </source>
</reference>